<evidence type="ECO:0000313" key="2">
    <source>
        <dbReference type="Proteomes" id="UP001196413"/>
    </source>
</evidence>
<organism evidence="1 2">
    <name type="scientific">Parelaphostrongylus tenuis</name>
    <name type="common">Meningeal worm</name>
    <dbReference type="NCBI Taxonomy" id="148309"/>
    <lineage>
        <taxon>Eukaryota</taxon>
        <taxon>Metazoa</taxon>
        <taxon>Ecdysozoa</taxon>
        <taxon>Nematoda</taxon>
        <taxon>Chromadorea</taxon>
        <taxon>Rhabditida</taxon>
        <taxon>Rhabditina</taxon>
        <taxon>Rhabditomorpha</taxon>
        <taxon>Strongyloidea</taxon>
        <taxon>Metastrongylidae</taxon>
        <taxon>Parelaphostrongylus</taxon>
    </lineage>
</organism>
<name>A0AAD5R6B2_PARTN</name>
<dbReference type="EMBL" id="JAHQIW010006605">
    <property type="protein sequence ID" value="KAJ1369569.1"/>
    <property type="molecule type" value="Genomic_DNA"/>
</dbReference>
<evidence type="ECO:0000313" key="1">
    <source>
        <dbReference type="EMBL" id="KAJ1369569.1"/>
    </source>
</evidence>
<protein>
    <submittedName>
        <fullName evidence="1">Uncharacterized protein</fullName>
    </submittedName>
</protein>
<gene>
    <name evidence="1" type="ORF">KIN20_031057</name>
</gene>
<reference evidence="1" key="1">
    <citation type="submission" date="2021-06" db="EMBL/GenBank/DDBJ databases">
        <title>Parelaphostrongylus tenuis whole genome reference sequence.</title>
        <authorList>
            <person name="Garwood T.J."/>
            <person name="Larsen P.A."/>
            <person name="Fountain-Jones N.M."/>
            <person name="Garbe J.R."/>
            <person name="Macchietto M.G."/>
            <person name="Kania S.A."/>
            <person name="Gerhold R.W."/>
            <person name="Richards J.E."/>
            <person name="Wolf T.M."/>
        </authorList>
    </citation>
    <scope>NUCLEOTIDE SEQUENCE</scope>
    <source>
        <strain evidence="1">MNPRO001-30</strain>
        <tissue evidence="1">Meninges</tissue>
    </source>
</reference>
<dbReference type="AlphaFoldDB" id="A0AAD5R6B2"/>
<comment type="caution">
    <text evidence="1">The sequence shown here is derived from an EMBL/GenBank/DDBJ whole genome shotgun (WGS) entry which is preliminary data.</text>
</comment>
<proteinExistence type="predicted"/>
<accession>A0AAD5R6B2</accession>
<dbReference type="Proteomes" id="UP001196413">
    <property type="component" value="Unassembled WGS sequence"/>
</dbReference>
<sequence>MIYSTATDVRSQVPGIAFSKEGAQGFVQRLIMQTVYDVIESQGHSALLPDTVIAQTF</sequence>
<keyword evidence="2" id="KW-1185">Reference proteome</keyword>